<dbReference type="InterPro" id="IPR002872">
    <property type="entry name" value="Proline_DH_dom"/>
</dbReference>
<comment type="function">
    <text evidence="6">Converts proline to delta-1-pyrroline-5-carboxylate.</text>
</comment>
<keyword evidence="5 6" id="KW-0642">Proline metabolism</keyword>
<dbReference type="AlphaFoldDB" id="A0A9N8VEL6"/>
<evidence type="ECO:0000256" key="3">
    <source>
        <dbReference type="ARBA" id="ARBA00022837"/>
    </source>
</evidence>
<keyword evidence="7" id="KW-0472">Membrane</keyword>
<dbReference type="Pfam" id="PF01619">
    <property type="entry name" value="Pro_dh"/>
    <property type="match status" value="1"/>
</dbReference>
<reference evidence="9" key="1">
    <citation type="submission" date="2021-06" db="EMBL/GenBank/DDBJ databases">
        <authorList>
            <person name="Kallberg Y."/>
            <person name="Tangrot J."/>
            <person name="Rosling A."/>
        </authorList>
    </citation>
    <scope>NUCLEOTIDE SEQUENCE</scope>
    <source>
        <strain evidence="9">MT106</strain>
    </source>
</reference>
<dbReference type="PANTHER" id="PTHR13914">
    <property type="entry name" value="PROLINE OXIDASE"/>
    <property type="match status" value="1"/>
</dbReference>
<keyword evidence="6" id="KW-0274">FAD</keyword>
<dbReference type="GO" id="GO:0004657">
    <property type="term" value="F:proline dehydrogenase activity"/>
    <property type="evidence" value="ECO:0007669"/>
    <property type="project" value="UniProtKB-EC"/>
</dbReference>
<evidence type="ECO:0000313" key="9">
    <source>
        <dbReference type="EMBL" id="CAG8447721.1"/>
    </source>
</evidence>
<dbReference type="PROSITE" id="PS50222">
    <property type="entry name" value="EF_HAND_2"/>
    <property type="match status" value="1"/>
</dbReference>
<dbReference type="Gene3D" id="3.20.20.220">
    <property type="match status" value="1"/>
</dbReference>
<dbReference type="SUPFAM" id="SSF47473">
    <property type="entry name" value="EF-hand"/>
    <property type="match status" value="1"/>
</dbReference>
<keyword evidence="3" id="KW-0106">Calcium</keyword>
<evidence type="ECO:0000313" key="10">
    <source>
        <dbReference type="Proteomes" id="UP000789831"/>
    </source>
</evidence>
<dbReference type="PROSITE" id="PS00018">
    <property type="entry name" value="EF_HAND_1"/>
    <property type="match status" value="1"/>
</dbReference>
<evidence type="ECO:0000256" key="7">
    <source>
        <dbReference type="SAM" id="Phobius"/>
    </source>
</evidence>
<dbReference type="InterPro" id="IPR011992">
    <property type="entry name" value="EF-hand-dom_pair"/>
</dbReference>
<keyword evidence="6" id="KW-0285">Flavoprotein</keyword>
<evidence type="ECO:0000256" key="2">
    <source>
        <dbReference type="ARBA" id="ARBA00012695"/>
    </source>
</evidence>
<evidence type="ECO:0000256" key="6">
    <source>
        <dbReference type="RuleBase" id="RU364054"/>
    </source>
</evidence>
<keyword evidence="10" id="KW-1185">Reference proteome</keyword>
<comment type="catalytic activity">
    <reaction evidence="6">
        <text>L-proline + a quinone = (S)-1-pyrroline-5-carboxylate + a quinol + H(+)</text>
        <dbReference type="Rhea" id="RHEA:23784"/>
        <dbReference type="ChEBI" id="CHEBI:15378"/>
        <dbReference type="ChEBI" id="CHEBI:17388"/>
        <dbReference type="ChEBI" id="CHEBI:24646"/>
        <dbReference type="ChEBI" id="CHEBI:60039"/>
        <dbReference type="ChEBI" id="CHEBI:132124"/>
        <dbReference type="EC" id="1.5.5.2"/>
    </reaction>
</comment>
<keyword evidence="7" id="KW-1133">Transmembrane helix</keyword>
<name>A0A9N8VEL6_9GLOM</name>
<evidence type="ECO:0000256" key="1">
    <source>
        <dbReference type="ARBA" id="ARBA00005869"/>
    </source>
</evidence>
<keyword evidence="4 6" id="KW-0560">Oxidoreductase</keyword>
<dbReference type="OrthoDB" id="5464at2759"/>
<dbReference type="GO" id="GO:0071949">
    <property type="term" value="F:FAD binding"/>
    <property type="evidence" value="ECO:0007669"/>
    <property type="project" value="TreeGrafter"/>
</dbReference>
<gene>
    <name evidence="9" type="ORF">AGERDE_LOCUS1526</name>
</gene>
<dbReference type="Proteomes" id="UP000789831">
    <property type="component" value="Unassembled WGS sequence"/>
</dbReference>
<dbReference type="PANTHER" id="PTHR13914:SF0">
    <property type="entry name" value="PROLINE DEHYDROGENASE 1, MITOCHONDRIAL"/>
    <property type="match status" value="1"/>
</dbReference>
<dbReference type="InterPro" id="IPR002048">
    <property type="entry name" value="EF_hand_dom"/>
</dbReference>
<protein>
    <recommendedName>
        <fullName evidence="2 6">Proline dehydrogenase</fullName>
        <ecNumber evidence="2 6">1.5.5.2</ecNumber>
    </recommendedName>
</protein>
<feature type="domain" description="EF-hand" evidence="8">
    <location>
        <begin position="340"/>
        <end position="375"/>
    </location>
</feature>
<dbReference type="InterPro" id="IPR029041">
    <property type="entry name" value="FAD-linked_oxidoreductase-like"/>
</dbReference>
<keyword evidence="7" id="KW-0812">Transmembrane</keyword>
<dbReference type="EC" id="1.5.5.2" evidence="2 6"/>
<dbReference type="InterPro" id="IPR015659">
    <property type="entry name" value="Proline_oxidase"/>
</dbReference>
<comment type="caution">
    <text evidence="9">The sequence shown here is derived from an EMBL/GenBank/DDBJ whole genome shotgun (WGS) entry which is preliminary data.</text>
</comment>
<evidence type="ECO:0000256" key="5">
    <source>
        <dbReference type="ARBA" id="ARBA00023062"/>
    </source>
</evidence>
<dbReference type="GO" id="GO:0010133">
    <property type="term" value="P:L-proline catabolic process to L-glutamate"/>
    <property type="evidence" value="ECO:0007669"/>
    <property type="project" value="TreeGrafter"/>
</dbReference>
<dbReference type="Gene3D" id="1.10.238.10">
    <property type="entry name" value="EF-hand"/>
    <property type="match status" value="1"/>
</dbReference>
<evidence type="ECO:0000256" key="4">
    <source>
        <dbReference type="ARBA" id="ARBA00023002"/>
    </source>
</evidence>
<dbReference type="EMBL" id="CAJVPL010000106">
    <property type="protein sequence ID" value="CAG8447721.1"/>
    <property type="molecule type" value="Genomic_DNA"/>
</dbReference>
<comment type="similarity">
    <text evidence="1 6">Belongs to the proline oxidase family.</text>
</comment>
<dbReference type="GO" id="GO:0005739">
    <property type="term" value="C:mitochondrion"/>
    <property type="evidence" value="ECO:0007669"/>
    <property type="project" value="TreeGrafter"/>
</dbReference>
<dbReference type="InterPro" id="IPR018247">
    <property type="entry name" value="EF_Hand_1_Ca_BS"/>
</dbReference>
<proteinExistence type="inferred from homology"/>
<evidence type="ECO:0000259" key="8">
    <source>
        <dbReference type="PROSITE" id="PS50222"/>
    </source>
</evidence>
<comment type="cofactor">
    <cofactor evidence="6">
        <name>FAD</name>
        <dbReference type="ChEBI" id="CHEBI:57692"/>
    </cofactor>
</comment>
<organism evidence="9 10">
    <name type="scientific">Ambispora gerdemannii</name>
    <dbReference type="NCBI Taxonomy" id="144530"/>
    <lineage>
        <taxon>Eukaryota</taxon>
        <taxon>Fungi</taxon>
        <taxon>Fungi incertae sedis</taxon>
        <taxon>Mucoromycota</taxon>
        <taxon>Glomeromycotina</taxon>
        <taxon>Glomeromycetes</taxon>
        <taxon>Archaeosporales</taxon>
        <taxon>Ambisporaceae</taxon>
        <taxon>Ambispora</taxon>
    </lineage>
</organism>
<sequence>MKKKSPDKDVKWLEMYSRFIFRKNFSFNRTELARLGDSFTSLSVESKNTANCATRVISNSKSFPQFASFSQFTSLLRVSENNNFTGFPLRNSSLSIRHSHFAATSRQKFAWPTVLVTTFIGFAAVSSYYNFSLNESQDHSLSSMAELASEDSHIAVQNKSMLELIRSLIVYKLCSYQMLIDQAPYLISFAEKLHLGSPMYWVIRKTFFAQFCGGETAKDCVNTIYNLKKHGIGSILDLSIEADFNDENDDPNNGIVRKKWNEQADHVARMIIQSIETIATEPNSFVAIKITGLSNPVFLKRLSTFLNSLSSTFYKHATKIDNKLNRSEFNLMIREIFQTDSDNISRKLFDTVDSDKDGVINWIDFISVLTLDNGEFRALLSATNNTSVTNVDVEDYDRLLERLNKICEIGQQKKVRIMIDAEQLYSLPAIDHVSLTLAHRYNKPNNKHGPIVFNTYQMYLKDAGTRLAMHCELSCRHQFVFAVKLVRGAYIVSERKRAAIENYPDPIHDTLQDTHDSYNRGVEFLINKQSEAQKNAGNPLDIATSPVIFMIASHNKDTIIRACRLMDDLEIPSKSSLVLFGQLFGMCDHISYTLGKHGYTVYKYVPYGKITDVIPYLLRRAQENSSILGGGVLNERQILWKEFTNRLLHPKLTLTDTPST</sequence>
<dbReference type="SUPFAM" id="SSF51730">
    <property type="entry name" value="FAD-linked oxidoreductase"/>
    <property type="match status" value="1"/>
</dbReference>
<dbReference type="GO" id="GO:0005509">
    <property type="term" value="F:calcium ion binding"/>
    <property type="evidence" value="ECO:0007669"/>
    <property type="project" value="InterPro"/>
</dbReference>
<feature type="transmembrane region" description="Helical" evidence="7">
    <location>
        <begin position="109"/>
        <end position="129"/>
    </location>
</feature>
<accession>A0A9N8VEL6</accession>